<gene>
    <name evidence="10" type="ORF">VFPPC_10578</name>
</gene>
<evidence type="ECO:0000256" key="1">
    <source>
        <dbReference type="ARBA" id="ARBA00004141"/>
    </source>
</evidence>
<feature type="transmembrane region" description="Helical" evidence="8">
    <location>
        <begin position="214"/>
        <end position="234"/>
    </location>
</feature>
<evidence type="ECO:0000256" key="3">
    <source>
        <dbReference type="ARBA" id="ARBA00022448"/>
    </source>
</evidence>
<organism evidence="10 11">
    <name type="scientific">Pochonia chlamydosporia 170</name>
    <dbReference type="NCBI Taxonomy" id="1380566"/>
    <lineage>
        <taxon>Eukaryota</taxon>
        <taxon>Fungi</taxon>
        <taxon>Dikarya</taxon>
        <taxon>Ascomycota</taxon>
        <taxon>Pezizomycotina</taxon>
        <taxon>Sordariomycetes</taxon>
        <taxon>Hypocreomycetidae</taxon>
        <taxon>Hypocreales</taxon>
        <taxon>Clavicipitaceae</taxon>
        <taxon>Pochonia</taxon>
    </lineage>
</organism>
<dbReference type="EMBL" id="LSBJ02000009">
    <property type="protein sequence ID" value="OAQ60142.1"/>
    <property type="molecule type" value="Genomic_DNA"/>
</dbReference>
<feature type="domain" description="Major facilitator superfamily (MFS) profile" evidence="9">
    <location>
        <begin position="60"/>
        <end position="551"/>
    </location>
</feature>
<feature type="transmembrane region" description="Helical" evidence="8">
    <location>
        <begin position="357"/>
        <end position="379"/>
    </location>
</feature>
<dbReference type="Pfam" id="PF07690">
    <property type="entry name" value="MFS_1"/>
    <property type="match status" value="1"/>
</dbReference>
<dbReference type="PROSITE" id="PS50850">
    <property type="entry name" value="MFS"/>
    <property type="match status" value="1"/>
</dbReference>
<dbReference type="CDD" id="cd17502">
    <property type="entry name" value="MFS_Azr1_MDR_like"/>
    <property type="match status" value="1"/>
</dbReference>
<evidence type="ECO:0000256" key="2">
    <source>
        <dbReference type="ARBA" id="ARBA00007520"/>
    </source>
</evidence>
<feature type="transmembrane region" description="Helical" evidence="8">
    <location>
        <begin position="278"/>
        <end position="300"/>
    </location>
</feature>
<dbReference type="FunFam" id="1.20.1250.20:FF:000196">
    <property type="entry name" value="MFS toxin efflux pump (AflT)"/>
    <property type="match status" value="1"/>
</dbReference>
<evidence type="ECO:0000256" key="8">
    <source>
        <dbReference type="SAM" id="Phobius"/>
    </source>
</evidence>
<dbReference type="PANTHER" id="PTHR23501">
    <property type="entry name" value="MAJOR FACILITATOR SUPERFAMILY"/>
    <property type="match status" value="1"/>
</dbReference>
<comment type="subcellular location">
    <subcellularLocation>
        <location evidence="1">Membrane</location>
        <topology evidence="1">Multi-pass membrane protein</topology>
    </subcellularLocation>
</comment>
<proteinExistence type="inferred from homology"/>
<reference evidence="10 11" key="1">
    <citation type="journal article" date="2016" name="PLoS Pathog.">
        <title>Biosynthesis of antibiotic leucinostatins in bio-control fungus Purpureocillium lilacinum and their inhibition on phytophthora revealed by genome mining.</title>
        <authorList>
            <person name="Wang G."/>
            <person name="Liu Z."/>
            <person name="Lin R."/>
            <person name="Li E."/>
            <person name="Mao Z."/>
            <person name="Ling J."/>
            <person name="Yang Y."/>
            <person name="Yin W.B."/>
            <person name="Xie B."/>
        </authorList>
    </citation>
    <scope>NUCLEOTIDE SEQUENCE [LARGE SCALE GENOMIC DNA]</scope>
    <source>
        <strain evidence="10">170</strain>
    </source>
</reference>
<feature type="transmembrane region" description="Helical" evidence="8">
    <location>
        <begin position="184"/>
        <end position="202"/>
    </location>
</feature>
<name>A0A179F409_METCM</name>
<dbReference type="Gene3D" id="1.20.1250.20">
    <property type="entry name" value="MFS general substrate transporter like domains"/>
    <property type="match status" value="1"/>
</dbReference>
<dbReference type="PRINTS" id="PR01036">
    <property type="entry name" value="TCRTETB"/>
</dbReference>
<feature type="transmembrane region" description="Helical" evidence="8">
    <location>
        <begin position="529"/>
        <end position="546"/>
    </location>
</feature>
<dbReference type="GO" id="GO:0005886">
    <property type="term" value="C:plasma membrane"/>
    <property type="evidence" value="ECO:0007669"/>
    <property type="project" value="TreeGrafter"/>
</dbReference>
<keyword evidence="5 8" id="KW-1133">Transmembrane helix</keyword>
<evidence type="ECO:0000313" key="10">
    <source>
        <dbReference type="EMBL" id="OAQ60142.1"/>
    </source>
</evidence>
<keyword evidence="6 8" id="KW-0472">Membrane</keyword>
<feature type="compositionally biased region" description="Polar residues" evidence="7">
    <location>
        <begin position="1"/>
        <end position="12"/>
    </location>
</feature>
<evidence type="ECO:0000313" key="11">
    <source>
        <dbReference type="Proteomes" id="UP000078397"/>
    </source>
</evidence>
<dbReference type="AlphaFoldDB" id="A0A179F409"/>
<dbReference type="Proteomes" id="UP000078397">
    <property type="component" value="Unassembled WGS sequence"/>
</dbReference>
<feature type="transmembrane region" description="Helical" evidence="8">
    <location>
        <begin position="126"/>
        <end position="145"/>
    </location>
</feature>
<keyword evidence="4 8" id="KW-0812">Transmembrane</keyword>
<feature type="transmembrane region" description="Helical" evidence="8">
    <location>
        <begin position="246"/>
        <end position="272"/>
    </location>
</feature>
<dbReference type="RefSeq" id="XP_018138052.1">
    <property type="nucleotide sequence ID" value="XM_018288920.1"/>
</dbReference>
<feature type="transmembrane region" description="Helical" evidence="8">
    <location>
        <begin position="449"/>
        <end position="471"/>
    </location>
</feature>
<dbReference type="InterPro" id="IPR011701">
    <property type="entry name" value="MFS"/>
</dbReference>
<sequence length="586" mass="62122">MATDSTTPTESSLDIPKELPPGDVSTAVNNDVSTEDADQPAEENGAGEGHGLSSAQVFLLVLSLGISTFIAAIEQTIISTAAPSISKAFNATELEFTWIGTAYLLPAAAATPPWGKISDIFGRKPILMLAIIVFWIGSLIGALATNLDMLIAGRVIQGTGGGGILGLSATVIGDVFSPATRSKYYGILGVVWGLACGLGPIVGGAFSEFVNWRWCFWINLPIAGLAGIFVFFFLKVETPKTPIVEGLLAMDWLGTIAVVGATVMFLLGLGYGGIAYPWSSPIVICLIVFGIVTFGIYAVIEGKVAKYPVTPLRLFKSTSNVATFGIAYCHGAVYIADFYYLPLYFQTVLGASPIMSGVYLLPVAITLSVTSTITGMYISKTGRYRPPIYVGLAFLILGHGLYTNLQPYASWSRIIIFQIISGIGLGPVFQAPIIAIFSLTKPADIASAAATVFFARDIATAMSIVFGGVIFQNRIAAQADQLYAVLPEDLAKILSAGGSTTSGDIIHSLSPKQKDVVIGVYNTALQGEWIFYTALSGVALLLSVLISKQVLSREHKVNKVGLEAQEASRLEELQKDEEKKNGQSAA</sequence>
<dbReference type="GO" id="GO:0022857">
    <property type="term" value="F:transmembrane transporter activity"/>
    <property type="evidence" value="ECO:0007669"/>
    <property type="project" value="InterPro"/>
</dbReference>
<dbReference type="KEGG" id="pchm:VFPPC_10578"/>
<keyword evidence="11" id="KW-1185">Reference proteome</keyword>
<evidence type="ECO:0000256" key="5">
    <source>
        <dbReference type="ARBA" id="ARBA00022989"/>
    </source>
</evidence>
<dbReference type="GeneID" id="28852914"/>
<evidence type="ECO:0000256" key="6">
    <source>
        <dbReference type="ARBA" id="ARBA00023136"/>
    </source>
</evidence>
<feature type="transmembrane region" description="Helical" evidence="8">
    <location>
        <begin position="151"/>
        <end position="172"/>
    </location>
</feature>
<protein>
    <submittedName>
        <fullName evidence="10">Efflux pump antibiotic resistance protein</fullName>
    </submittedName>
</protein>
<dbReference type="SUPFAM" id="SSF103473">
    <property type="entry name" value="MFS general substrate transporter"/>
    <property type="match status" value="1"/>
</dbReference>
<feature type="region of interest" description="Disordered" evidence="7">
    <location>
        <begin position="1"/>
        <end position="49"/>
    </location>
</feature>
<dbReference type="PANTHER" id="PTHR23501:SF102">
    <property type="entry name" value="DRUG TRANSPORTER, PUTATIVE (AFU_ORTHOLOGUE AFUA_3G08530)-RELATED"/>
    <property type="match status" value="1"/>
</dbReference>
<dbReference type="InterPro" id="IPR020846">
    <property type="entry name" value="MFS_dom"/>
</dbReference>
<keyword evidence="3" id="KW-0813">Transport</keyword>
<feature type="transmembrane region" description="Helical" evidence="8">
    <location>
        <begin position="321"/>
        <end position="345"/>
    </location>
</feature>
<feature type="transmembrane region" description="Helical" evidence="8">
    <location>
        <begin position="414"/>
        <end position="437"/>
    </location>
</feature>
<dbReference type="OrthoDB" id="10021397at2759"/>
<comment type="caution">
    <text evidence="10">The sequence shown here is derived from an EMBL/GenBank/DDBJ whole genome shotgun (WGS) entry which is preliminary data.</text>
</comment>
<feature type="transmembrane region" description="Helical" evidence="8">
    <location>
        <begin position="386"/>
        <end position="402"/>
    </location>
</feature>
<dbReference type="Gene3D" id="1.20.1720.10">
    <property type="entry name" value="Multidrug resistance protein D"/>
    <property type="match status" value="1"/>
</dbReference>
<evidence type="ECO:0000256" key="7">
    <source>
        <dbReference type="SAM" id="MobiDB-lite"/>
    </source>
</evidence>
<evidence type="ECO:0000259" key="9">
    <source>
        <dbReference type="PROSITE" id="PS50850"/>
    </source>
</evidence>
<comment type="similarity">
    <text evidence="2">Belongs to the major facilitator superfamily. TCR/Tet family.</text>
</comment>
<evidence type="ECO:0000256" key="4">
    <source>
        <dbReference type="ARBA" id="ARBA00022692"/>
    </source>
</evidence>
<dbReference type="InterPro" id="IPR036259">
    <property type="entry name" value="MFS_trans_sf"/>
</dbReference>
<accession>A0A179F409</accession>